<organism evidence="4 5">
    <name type="scientific">Cohnella faecalis</name>
    <dbReference type="NCBI Taxonomy" id="2315694"/>
    <lineage>
        <taxon>Bacteria</taxon>
        <taxon>Bacillati</taxon>
        <taxon>Bacillota</taxon>
        <taxon>Bacilli</taxon>
        <taxon>Bacillales</taxon>
        <taxon>Paenibacillaceae</taxon>
        <taxon>Cohnella</taxon>
    </lineage>
</organism>
<feature type="domain" description="Xylose isomerase-like TIM barrel" evidence="3">
    <location>
        <begin position="21"/>
        <end position="238"/>
    </location>
</feature>
<evidence type="ECO:0000313" key="5">
    <source>
        <dbReference type="Proteomes" id="UP000266340"/>
    </source>
</evidence>
<dbReference type="PIRSF" id="PIRSF006241">
    <property type="entry name" value="HyI"/>
    <property type="match status" value="1"/>
</dbReference>
<reference evidence="4 5" key="1">
    <citation type="submission" date="2018-09" db="EMBL/GenBank/DDBJ databases">
        <title>Cohnella cavernae sp. nov., isolated from a karst cave.</title>
        <authorList>
            <person name="Zhu H."/>
        </authorList>
    </citation>
    <scope>NUCLEOTIDE SEQUENCE [LARGE SCALE GENOMIC DNA]</scope>
    <source>
        <strain evidence="4 5">K2E09-144</strain>
    </source>
</reference>
<keyword evidence="1" id="KW-0413">Isomerase</keyword>
<dbReference type="Proteomes" id="UP000266340">
    <property type="component" value="Unassembled WGS sequence"/>
</dbReference>
<accession>A0A398CS32</accession>
<feature type="active site" description="Proton donor/acceptor" evidence="2">
    <location>
        <position position="134"/>
    </location>
</feature>
<proteinExistence type="predicted"/>
<comment type="caution">
    <text evidence="4">The sequence shown here is derived from an EMBL/GenBank/DDBJ whole genome shotgun (WGS) entry which is preliminary data.</text>
</comment>
<feature type="active site" description="Proton donor/acceptor" evidence="2">
    <location>
        <position position="232"/>
    </location>
</feature>
<dbReference type="Gene3D" id="3.20.20.150">
    <property type="entry name" value="Divalent-metal-dependent TIM barrel enzymes"/>
    <property type="match status" value="1"/>
</dbReference>
<evidence type="ECO:0000313" key="4">
    <source>
        <dbReference type="EMBL" id="RIE03548.1"/>
    </source>
</evidence>
<dbReference type="InterPro" id="IPR050417">
    <property type="entry name" value="Sugar_Epim/Isomerase"/>
</dbReference>
<dbReference type="RefSeq" id="WP_119149257.1">
    <property type="nucleotide sequence ID" value="NZ_JBHSOV010000021.1"/>
</dbReference>
<dbReference type="AlphaFoldDB" id="A0A398CS32"/>
<keyword evidence="5" id="KW-1185">Reference proteome</keyword>
<evidence type="ECO:0000259" key="3">
    <source>
        <dbReference type="Pfam" id="PF01261"/>
    </source>
</evidence>
<name>A0A398CS32_9BACL</name>
<dbReference type="Pfam" id="PF01261">
    <property type="entry name" value="AP_endonuc_2"/>
    <property type="match status" value="1"/>
</dbReference>
<dbReference type="OrthoDB" id="9786584at2"/>
<dbReference type="GO" id="GO:0016853">
    <property type="term" value="F:isomerase activity"/>
    <property type="evidence" value="ECO:0007669"/>
    <property type="project" value="UniProtKB-KW"/>
</dbReference>
<dbReference type="SUPFAM" id="SSF51658">
    <property type="entry name" value="Xylose isomerase-like"/>
    <property type="match status" value="1"/>
</dbReference>
<sequence>MKLSVCVDAVYRGKDFTESVKDVKSAGYDTIEFWTWWDKDLDMVRRAVEEAGVKVATFCTKFVSLVDPLKRGEYIHGLEESIAAAKQLKCGSLISQVGQALAGVSNDEQRQSIVDGLKACAPILERENVTLLVEPLNTKVNHNGYYLSSSAEAFEIVRQVGSPRVKVLYDIYHQQITEGNLIAAIVENIGYIGHFHAAGNPGRHELDVGELNYEYIFKAIKETGFNGYVGLEYFPLDEPSAGLRKLRL</sequence>
<evidence type="ECO:0000256" key="2">
    <source>
        <dbReference type="PIRSR" id="PIRSR006241-50"/>
    </source>
</evidence>
<dbReference type="EMBL" id="QXJM01000036">
    <property type="protein sequence ID" value="RIE03548.1"/>
    <property type="molecule type" value="Genomic_DNA"/>
</dbReference>
<protein>
    <submittedName>
        <fullName evidence="4">Glyoxylate-induced protein</fullName>
    </submittedName>
</protein>
<dbReference type="InterPro" id="IPR013022">
    <property type="entry name" value="Xyl_isomerase-like_TIM-brl"/>
</dbReference>
<gene>
    <name evidence="4" type="ORF">D3H35_10920</name>
</gene>
<evidence type="ECO:0000256" key="1">
    <source>
        <dbReference type="ARBA" id="ARBA00023235"/>
    </source>
</evidence>
<dbReference type="PANTHER" id="PTHR43489:SF3">
    <property type="entry name" value="XYLOSE ISOMERASE DOMAIN PROTEIN TIM BARREL"/>
    <property type="match status" value="1"/>
</dbReference>
<dbReference type="InterPro" id="IPR026040">
    <property type="entry name" value="HyI-like"/>
</dbReference>
<dbReference type="InterPro" id="IPR036237">
    <property type="entry name" value="Xyl_isomerase-like_sf"/>
</dbReference>
<dbReference type="PANTHER" id="PTHR43489">
    <property type="entry name" value="ISOMERASE"/>
    <property type="match status" value="1"/>
</dbReference>